<dbReference type="AlphaFoldDB" id="D8UKA8"/>
<protein>
    <recommendedName>
        <fullName evidence="2">Protein kinase domain-containing protein</fullName>
    </recommendedName>
</protein>
<evidence type="ECO:0000259" key="2">
    <source>
        <dbReference type="PROSITE" id="PS50011"/>
    </source>
</evidence>
<accession>D8UKA8</accession>
<evidence type="ECO:0000313" key="3">
    <source>
        <dbReference type="EMBL" id="EFJ39829.1"/>
    </source>
</evidence>
<name>D8UKA8_VOLCA</name>
<dbReference type="eggNOG" id="KOG0192">
    <property type="taxonomic scope" value="Eukaryota"/>
</dbReference>
<dbReference type="PROSITE" id="PS50011">
    <property type="entry name" value="PROTEIN_KINASE_DOM"/>
    <property type="match status" value="1"/>
</dbReference>
<dbReference type="GO" id="GO:0005524">
    <property type="term" value="F:ATP binding"/>
    <property type="evidence" value="ECO:0007669"/>
    <property type="project" value="InterPro"/>
</dbReference>
<dbReference type="STRING" id="3068.D8UKA8"/>
<feature type="region of interest" description="Disordered" evidence="1">
    <location>
        <begin position="747"/>
        <end position="781"/>
    </location>
</feature>
<dbReference type="InterPro" id="IPR001245">
    <property type="entry name" value="Ser-Thr/Tyr_kinase_cat_dom"/>
</dbReference>
<feature type="compositionally biased region" description="Basic and acidic residues" evidence="1">
    <location>
        <begin position="996"/>
        <end position="1006"/>
    </location>
</feature>
<dbReference type="InterPro" id="IPR000719">
    <property type="entry name" value="Prot_kinase_dom"/>
</dbReference>
<dbReference type="GO" id="GO:0004674">
    <property type="term" value="F:protein serine/threonine kinase activity"/>
    <property type="evidence" value="ECO:0007669"/>
    <property type="project" value="TreeGrafter"/>
</dbReference>
<sequence>MGVLCWTSEACRKLDKDDLLEDLKCEFSTITGFWPACFRLYAEKVFESCDRTSAFISILGTAQDGATLTVLGSSGPGACAAPPGRVLPSPWQSQGQGLTTDERRGYPRIAAAASDGPSTVSRKRLPTLFWKSGSQLHLPYEWHQLLGQTLFPGSPTLHAQLEPLVLCGRPVGALLLVGYGDLRLRSSPSAAPLAARGKEAGEKTQGATSAAAALLRRLVRKKSFPQGPKGSAAVVMGPAPPCGKAGAATTTRPVSPAVLRGLASSLAQLAFGPHLQSVSRICSATQALNAASSLYEFASVLSYTLTEALAAELHVNLTVRVAVVPPMNGQHGYLLPLESAHAFAVGSSLPPASAGSTAVGELFHKRAETPSGAAAGGSCASPRATAIPRTPSGREDSFSGLSPYSPYSAPNLVLSGPAGGAASPRAGNEGKAAPFALPSSLLLQLLRPMGLRAGNASTASSVHAGCFFQQAVPPPPPTTTTDEPTVRSIVTKAYDSTTPYCNDFQHGDLLSSGSILASARESNLQVHLSAASVSGAAAAPATRGCACAAAAATTATATSVSGMVISNLHAWMQDVERPSSDVAVLMMAAARGRGTQTGPGRPSQGGAGGGVPGGGPACLVAVAGCVPPRPTAAVPGIAVTANANGSMHTARLAKPGRRSAEWVQNLEASMRGGVAVDLSIRYGAGDGGGSVRYDNGGGGGGCGACVALYITAQERLPTSLLRVIKERATGLLEVKVIEPPPDVDVEALAGMQPRGDSGATRGAVGGGSGSERQERAGEEAEEERLAELATAVRQAQMRELVRSARECAVLTTLSHPSIVQLSHPIKSIGCERPLAAAVTTPALRGGEATGGFRVVPLGEGGEATGPLHSVLIMERCDLGSLADALDNGMFKKAIIATAKSHNAALTLAAPAANGGGGSAMQAIYLTLLELALALRHLHAMNLVHCDVKVANVLLKSSSSDPRGFTCKLSDFGLVNLLRTEREEEGGAEQDAEQQEPEGHAGREGRRAGGGASASGGSGGSTAATRPSSSGHRPWMRNADAAGTVTHLAPECFEPDRKLDASVDIYAFGIVMWEVFTRKPPYAEFAPNFEDLPALVAEGLRPRFPSHCPHHYRALAHACWSADPLQRPNAAAVVACLQGLLEGGLNGSGGGACGFGAMEKHRSPRSLPLLQPTCA</sequence>
<dbReference type="Gene3D" id="1.10.510.10">
    <property type="entry name" value="Transferase(Phosphotransferase) domain 1"/>
    <property type="match status" value="1"/>
</dbReference>
<dbReference type="OrthoDB" id="538459at2759"/>
<reference evidence="3 4" key="1">
    <citation type="journal article" date="2010" name="Science">
        <title>Genomic analysis of organismal complexity in the multicellular green alga Volvox carteri.</title>
        <authorList>
            <person name="Prochnik S.E."/>
            <person name="Umen J."/>
            <person name="Nedelcu A.M."/>
            <person name="Hallmann A."/>
            <person name="Miller S.M."/>
            <person name="Nishii I."/>
            <person name="Ferris P."/>
            <person name="Kuo A."/>
            <person name="Mitros T."/>
            <person name="Fritz-Laylin L.K."/>
            <person name="Hellsten U."/>
            <person name="Chapman J."/>
            <person name="Simakov O."/>
            <person name="Rensing S.A."/>
            <person name="Terry A."/>
            <person name="Pangilinan J."/>
            <person name="Kapitonov V."/>
            <person name="Jurka J."/>
            <person name="Salamov A."/>
            <person name="Shapiro H."/>
            <person name="Schmutz J."/>
            <person name="Grimwood J."/>
            <person name="Lindquist E."/>
            <person name="Lucas S."/>
            <person name="Grigoriev I.V."/>
            <person name="Schmitt R."/>
            <person name="Kirk D."/>
            <person name="Rokhsar D.S."/>
        </authorList>
    </citation>
    <scope>NUCLEOTIDE SEQUENCE [LARGE SCALE GENOMIC DNA]</scope>
    <source>
        <strain evidence="4">f. Nagariensis / Eve</strain>
    </source>
</reference>
<dbReference type="Proteomes" id="UP000001058">
    <property type="component" value="Unassembled WGS sequence"/>
</dbReference>
<keyword evidence="4" id="KW-1185">Reference proteome</keyword>
<dbReference type="InterPro" id="IPR051681">
    <property type="entry name" value="Ser/Thr_Kinases-Pseudokinases"/>
</dbReference>
<proteinExistence type="predicted"/>
<feature type="region of interest" description="Disordered" evidence="1">
    <location>
        <begin position="982"/>
        <end position="1036"/>
    </location>
</feature>
<dbReference type="InterPro" id="IPR011009">
    <property type="entry name" value="Kinase-like_dom_sf"/>
</dbReference>
<feature type="compositionally biased region" description="Gly residues" evidence="1">
    <location>
        <begin position="1007"/>
        <end position="1019"/>
    </location>
</feature>
<dbReference type="EMBL" id="GL378442">
    <property type="protein sequence ID" value="EFJ39829.1"/>
    <property type="molecule type" value="Genomic_DNA"/>
</dbReference>
<organism evidence="4">
    <name type="scientific">Volvox carteri f. nagariensis</name>
    <dbReference type="NCBI Taxonomy" id="3068"/>
    <lineage>
        <taxon>Eukaryota</taxon>
        <taxon>Viridiplantae</taxon>
        <taxon>Chlorophyta</taxon>
        <taxon>core chlorophytes</taxon>
        <taxon>Chlorophyceae</taxon>
        <taxon>CS clade</taxon>
        <taxon>Chlamydomonadales</taxon>
        <taxon>Volvocaceae</taxon>
        <taxon>Volvox</taxon>
    </lineage>
</organism>
<dbReference type="RefSeq" id="XP_002959101.1">
    <property type="nucleotide sequence ID" value="XM_002959055.1"/>
</dbReference>
<dbReference type="Pfam" id="PF07714">
    <property type="entry name" value="PK_Tyr_Ser-Thr"/>
    <property type="match status" value="1"/>
</dbReference>
<feature type="region of interest" description="Disordered" evidence="1">
    <location>
        <begin position="369"/>
        <end position="401"/>
    </location>
</feature>
<dbReference type="PROSITE" id="PS00108">
    <property type="entry name" value="PROTEIN_KINASE_ST"/>
    <property type="match status" value="1"/>
</dbReference>
<feature type="domain" description="Protein kinase" evidence="2">
    <location>
        <begin position="758"/>
        <end position="1140"/>
    </location>
</feature>
<dbReference type="KEGG" id="vcn:VOLCADRAFT_100483"/>
<gene>
    <name evidence="3" type="ORF">VOLCADRAFT_100483</name>
</gene>
<dbReference type="PANTHER" id="PTHR44329">
    <property type="entry name" value="SERINE/THREONINE-PROTEIN KINASE TNNI3K-RELATED"/>
    <property type="match status" value="1"/>
</dbReference>
<dbReference type="InterPro" id="IPR008271">
    <property type="entry name" value="Ser/Thr_kinase_AS"/>
</dbReference>
<feature type="compositionally biased region" description="Acidic residues" evidence="1">
    <location>
        <begin position="982"/>
        <end position="995"/>
    </location>
</feature>
<evidence type="ECO:0000256" key="1">
    <source>
        <dbReference type="SAM" id="MobiDB-lite"/>
    </source>
</evidence>
<dbReference type="SMART" id="SM00220">
    <property type="entry name" value="S_TKc"/>
    <property type="match status" value="1"/>
</dbReference>
<dbReference type="GeneID" id="9625936"/>
<dbReference type="PANTHER" id="PTHR44329:SF289">
    <property type="entry name" value="SERINE_THREONINE-PROTEIN KINASE VIK"/>
    <property type="match status" value="1"/>
</dbReference>
<dbReference type="InParanoid" id="D8UKA8"/>
<dbReference type="SUPFAM" id="SSF56112">
    <property type="entry name" value="Protein kinase-like (PK-like)"/>
    <property type="match status" value="1"/>
</dbReference>
<feature type="compositionally biased region" description="Low complexity" evidence="1">
    <location>
        <begin position="1020"/>
        <end position="1030"/>
    </location>
</feature>
<evidence type="ECO:0000313" key="4">
    <source>
        <dbReference type="Proteomes" id="UP000001058"/>
    </source>
</evidence>
<feature type="compositionally biased region" description="Basic and acidic residues" evidence="1">
    <location>
        <begin position="771"/>
        <end position="781"/>
    </location>
</feature>
<feature type="compositionally biased region" description="Low complexity" evidence="1">
    <location>
        <begin position="371"/>
        <end position="381"/>
    </location>
</feature>
<dbReference type="Pfam" id="PF00069">
    <property type="entry name" value="Pkinase"/>
    <property type="match status" value="1"/>
</dbReference>